<comment type="caution">
    <text evidence="2">The sequence shown here is derived from an EMBL/GenBank/DDBJ whole genome shotgun (WGS) entry which is preliminary data.</text>
</comment>
<feature type="domain" description="Reverse transcriptase" evidence="1">
    <location>
        <begin position="9"/>
        <end position="132"/>
    </location>
</feature>
<accession>A0A4Y2DFV1</accession>
<dbReference type="EMBL" id="BGPR01000363">
    <property type="protein sequence ID" value="GBM15673.1"/>
    <property type="molecule type" value="Genomic_DNA"/>
</dbReference>
<dbReference type="OrthoDB" id="6433744at2759"/>
<sequence>MCLGTKFRLNRIVVSADIRKEFLQISLYHEDKDYLRFLWYGTDGELKYYRHFRVVFGATSSPFLLVSMIPNLLELILKELNGNTKHKVDIIQQLKKRFYVDNCLASVKNELELQQFIQVASDFLTARKLELRDWEYSEPTDDSSSTTNVLGIVW</sequence>
<protein>
    <recommendedName>
        <fullName evidence="1">Reverse transcriptase domain-containing protein</fullName>
    </recommendedName>
</protein>
<dbReference type="SUPFAM" id="SSF56672">
    <property type="entry name" value="DNA/RNA polymerases"/>
    <property type="match status" value="1"/>
</dbReference>
<dbReference type="PANTHER" id="PTHR47331">
    <property type="entry name" value="PHD-TYPE DOMAIN-CONTAINING PROTEIN"/>
    <property type="match status" value="1"/>
</dbReference>
<reference evidence="2 3" key="1">
    <citation type="journal article" date="2019" name="Sci. Rep.">
        <title>Orb-weaving spider Araneus ventricosus genome elucidates the spidroin gene catalogue.</title>
        <authorList>
            <person name="Kono N."/>
            <person name="Nakamura H."/>
            <person name="Ohtoshi R."/>
            <person name="Moran D.A.P."/>
            <person name="Shinohara A."/>
            <person name="Yoshida Y."/>
            <person name="Fujiwara M."/>
            <person name="Mori M."/>
            <person name="Tomita M."/>
            <person name="Arakawa K."/>
        </authorList>
    </citation>
    <scope>NUCLEOTIDE SEQUENCE [LARGE SCALE GENOMIC DNA]</scope>
</reference>
<dbReference type="AlphaFoldDB" id="A0A4Y2DFV1"/>
<dbReference type="Proteomes" id="UP000499080">
    <property type="component" value="Unassembled WGS sequence"/>
</dbReference>
<keyword evidence="3" id="KW-1185">Reference proteome</keyword>
<organism evidence="2 3">
    <name type="scientific">Araneus ventricosus</name>
    <name type="common">Orbweaver spider</name>
    <name type="synonym">Epeira ventricosa</name>
    <dbReference type="NCBI Taxonomy" id="182803"/>
    <lineage>
        <taxon>Eukaryota</taxon>
        <taxon>Metazoa</taxon>
        <taxon>Ecdysozoa</taxon>
        <taxon>Arthropoda</taxon>
        <taxon>Chelicerata</taxon>
        <taxon>Arachnida</taxon>
        <taxon>Araneae</taxon>
        <taxon>Araneomorphae</taxon>
        <taxon>Entelegynae</taxon>
        <taxon>Araneoidea</taxon>
        <taxon>Araneidae</taxon>
        <taxon>Araneus</taxon>
    </lineage>
</organism>
<name>A0A4Y2DFV1_ARAVE</name>
<dbReference type="InterPro" id="IPR043502">
    <property type="entry name" value="DNA/RNA_pol_sf"/>
</dbReference>
<evidence type="ECO:0000259" key="1">
    <source>
        <dbReference type="Pfam" id="PF00078"/>
    </source>
</evidence>
<dbReference type="GO" id="GO:0071897">
    <property type="term" value="P:DNA biosynthetic process"/>
    <property type="evidence" value="ECO:0007669"/>
    <property type="project" value="UniProtKB-ARBA"/>
</dbReference>
<dbReference type="Pfam" id="PF00078">
    <property type="entry name" value="RVT_1"/>
    <property type="match status" value="1"/>
</dbReference>
<evidence type="ECO:0000313" key="3">
    <source>
        <dbReference type="Proteomes" id="UP000499080"/>
    </source>
</evidence>
<proteinExistence type="predicted"/>
<dbReference type="InterPro" id="IPR000477">
    <property type="entry name" value="RT_dom"/>
</dbReference>
<gene>
    <name evidence="2" type="ORF">AVEN_262853_1</name>
</gene>
<evidence type="ECO:0000313" key="2">
    <source>
        <dbReference type="EMBL" id="GBM15673.1"/>
    </source>
</evidence>